<gene>
    <name evidence="2" type="ORF">A2U01_0012896</name>
</gene>
<sequence>MILSTIRNKDAGMMAATKNEDNNPSNGYKKFQW</sequence>
<dbReference type="Proteomes" id="UP000265520">
    <property type="component" value="Unassembled WGS sequence"/>
</dbReference>
<feature type="non-terminal residue" evidence="2">
    <location>
        <position position="33"/>
    </location>
</feature>
<dbReference type="EMBL" id="LXQA010021560">
    <property type="protein sequence ID" value="MCH91964.1"/>
    <property type="molecule type" value="Genomic_DNA"/>
</dbReference>
<evidence type="ECO:0000313" key="3">
    <source>
        <dbReference type="Proteomes" id="UP000265520"/>
    </source>
</evidence>
<feature type="region of interest" description="Disordered" evidence="1">
    <location>
        <begin position="1"/>
        <end position="33"/>
    </location>
</feature>
<accession>A0A392N0E3</accession>
<organism evidence="2 3">
    <name type="scientific">Trifolium medium</name>
    <dbReference type="NCBI Taxonomy" id="97028"/>
    <lineage>
        <taxon>Eukaryota</taxon>
        <taxon>Viridiplantae</taxon>
        <taxon>Streptophyta</taxon>
        <taxon>Embryophyta</taxon>
        <taxon>Tracheophyta</taxon>
        <taxon>Spermatophyta</taxon>
        <taxon>Magnoliopsida</taxon>
        <taxon>eudicotyledons</taxon>
        <taxon>Gunneridae</taxon>
        <taxon>Pentapetalae</taxon>
        <taxon>rosids</taxon>
        <taxon>fabids</taxon>
        <taxon>Fabales</taxon>
        <taxon>Fabaceae</taxon>
        <taxon>Papilionoideae</taxon>
        <taxon>50 kb inversion clade</taxon>
        <taxon>NPAAA clade</taxon>
        <taxon>Hologalegina</taxon>
        <taxon>IRL clade</taxon>
        <taxon>Trifolieae</taxon>
        <taxon>Trifolium</taxon>
    </lineage>
</organism>
<keyword evidence="3" id="KW-1185">Reference proteome</keyword>
<evidence type="ECO:0000256" key="1">
    <source>
        <dbReference type="SAM" id="MobiDB-lite"/>
    </source>
</evidence>
<name>A0A392N0E3_9FABA</name>
<reference evidence="2 3" key="1">
    <citation type="journal article" date="2018" name="Front. Plant Sci.">
        <title>Red Clover (Trifolium pratense) and Zigzag Clover (T. medium) - A Picture of Genomic Similarities and Differences.</title>
        <authorList>
            <person name="Dluhosova J."/>
            <person name="Istvanek J."/>
            <person name="Nedelnik J."/>
            <person name="Repkova J."/>
        </authorList>
    </citation>
    <scope>NUCLEOTIDE SEQUENCE [LARGE SCALE GENOMIC DNA]</scope>
    <source>
        <strain evidence="3">cv. 10/8</strain>
        <tissue evidence="2">Leaf</tissue>
    </source>
</reference>
<evidence type="ECO:0000313" key="2">
    <source>
        <dbReference type="EMBL" id="MCH91964.1"/>
    </source>
</evidence>
<dbReference type="AlphaFoldDB" id="A0A392N0E3"/>
<protein>
    <submittedName>
        <fullName evidence="2">Uncharacterized protein</fullName>
    </submittedName>
</protein>
<comment type="caution">
    <text evidence="2">The sequence shown here is derived from an EMBL/GenBank/DDBJ whole genome shotgun (WGS) entry which is preliminary data.</text>
</comment>
<proteinExistence type="predicted"/>